<dbReference type="Pfam" id="PF18145">
    <property type="entry name" value="SAVED"/>
    <property type="match status" value="1"/>
</dbReference>
<name>A0AB39CMG7_9BURK</name>
<organism evidence="2">
    <name type="scientific">Castellaniella ginsengisoli</name>
    <dbReference type="NCBI Taxonomy" id="546114"/>
    <lineage>
        <taxon>Bacteria</taxon>
        <taxon>Pseudomonadati</taxon>
        <taxon>Pseudomonadota</taxon>
        <taxon>Betaproteobacteria</taxon>
        <taxon>Burkholderiales</taxon>
        <taxon>Alcaligenaceae</taxon>
        <taxon>Castellaniella</taxon>
    </lineage>
</organism>
<feature type="domain" description="SMODS-associated and fused to various effectors" evidence="1">
    <location>
        <begin position="331"/>
        <end position="528"/>
    </location>
</feature>
<accession>A0AB39CMG7</accession>
<dbReference type="NCBIfam" id="NF033611">
    <property type="entry name" value="SAVED"/>
    <property type="match status" value="1"/>
</dbReference>
<gene>
    <name evidence="2" type="ORF">ABRY99_06495</name>
</gene>
<proteinExistence type="predicted"/>
<evidence type="ECO:0000313" key="2">
    <source>
        <dbReference type="EMBL" id="XDJ43204.1"/>
    </source>
</evidence>
<evidence type="ECO:0000259" key="1">
    <source>
        <dbReference type="Pfam" id="PF18145"/>
    </source>
</evidence>
<dbReference type="InterPro" id="IPR040836">
    <property type="entry name" value="SAVED"/>
</dbReference>
<dbReference type="AlphaFoldDB" id="A0AB39CMG7"/>
<protein>
    <submittedName>
        <fullName evidence="2">SAVED domain-containing protein</fullName>
    </submittedName>
</protein>
<reference evidence="2" key="1">
    <citation type="submission" date="2024-05" db="EMBL/GenBank/DDBJ databases">
        <authorList>
            <person name="Luo Y.-C."/>
            <person name="Nicholds J."/>
            <person name="Mortimer T."/>
            <person name="Maboni G."/>
        </authorList>
    </citation>
    <scope>NUCLEOTIDE SEQUENCE</scope>
    <source>
        <strain evidence="2">153920</strain>
    </source>
</reference>
<dbReference type="EMBL" id="CP158252">
    <property type="protein sequence ID" value="XDJ43204.1"/>
    <property type="molecule type" value="Genomic_DNA"/>
</dbReference>
<dbReference type="RefSeq" id="WP_368644014.1">
    <property type="nucleotide sequence ID" value="NZ_CP158252.1"/>
</dbReference>
<sequence length="546" mass="59497">MPDAHPFSVAGQRVVIHLQPLEDEGLDDPSLAANLRETCAAQGPVLVVANGFTTRALVGTDGKDEWHDIGHGDFGDECKTAIRPLLRARRLFWVTVSVLPTTAQAISPNQLSPATTGTITTWQKGARNLTTPKGRQAEASAATRQVVSAQAAWRCQFPGCGADLREHASTGRQGNFSYFAHIVASSPDGPRGSVRDSTRLADDPSNFLLLCDACHRLIDRISASEYPTEKLHAIRDANISEVSRLLDTLRYREVKPYAILGNLGNQVAYLSSTEVREALWNSKLRCSKDAPESLFQPGNHLYKDQTATYWGALFEKLHQEIPQVQRYISGASHNGGGRDELAIFPLHLTSILTLAGHILGDNGGIHLFQPHRDKVGGDLVTRWAWPTSATPPSPEKYKVRTLGSSSADSEEACLLVSLTFSIDPTRLPAHCYKNGEWALPALEVYVDEPSANVISHPEDLQHFGRRLDDALRTLQDQFRAKKIHLIVGAPTTAAVVVGQKMQARHHPPFICHESIGGPQAPFLPSIEISSAQVTELASGATCSLQP</sequence>